<feature type="non-terminal residue" evidence="1">
    <location>
        <position position="136"/>
    </location>
</feature>
<proteinExistence type="predicted"/>
<organism evidence="1">
    <name type="scientific">Pararge aegeria</name>
    <name type="common">speckled wood butterfly</name>
    <dbReference type="NCBI Taxonomy" id="116150"/>
    <lineage>
        <taxon>Eukaryota</taxon>
        <taxon>Metazoa</taxon>
        <taxon>Ecdysozoa</taxon>
        <taxon>Arthropoda</taxon>
        <taxon>Hexapoda</taxon>
        <taxon>Insecta</taxon>
        <taxon>Pterygota</taxon>
        <taxon>Neoptera</taxon>
        <taxon>Endopterygota</taxon>
        <taxon>Lepidoptera</taxon>
        <taxon>Glossata</taxon>
        <taxon>Ditrysia</taxon>
        <taxon>Papilionoidea</taxon>
        <taxon>Nymphalidae</taxon>
        <taxon>Satyrinae</taxon>
        <taxon>Satyrini</taxon>
        <taxon>Parargina</taxon>
        <taxon>Pararge</taxon>
    </lineage>
</organism>
<protein>
    <submittedName>
        <fullName evidence="1">NFX1-type zinc finger-containing protein 1</fullName>
    </submittedName>
</protein>
<name>S4PBH5_9NEOP</name>
<feature type="non-terminal residue" evidence="1">
    <location>
        <position position="1"/>
    </location>
</feature>
<sequence>LKCMEKCKPCQIRLKKKLPCGHDMLVPCHLDPNDPEVKCLTVVPVKLPNCGHEVKKSCYMKTEMVKCPVPCEYRVDKCGHVCTRSCHVKDDPDHERYLCHKPCAKAKKGCTMEFEGDRGDHQCVKRCHEDCDECNV</sequence>
<reference evidence="1" key="2">
    <citation type="submission" date="2013-05" db="EMBL/GenBank/DDBJ databases">
        <authorList>
            <person name="Carter J.-M."/>
            <person name="Baker S.C."/>
            <person name="Pink R."/>
            <person name="Carter D.R.F."/>
            <person name="Collins A."/>
            <person name="Tomlin J."/>
            <person name="Gibbs M."/>
            <person name="Breuker C.J."/>
        </authorList>
    </citation>
    <scope>NUCLEOTIDE SEQUENCE</scope>
    <source>
        <tissue evidence="1">Ovary</tissue>
    </source>
</reference>
<accession>S4PBH5</accession>
<dbReference type="EMBL" id="GAIX01008280">
    <property type="protein sequence ID" value="JAA84280.1"/>
    <property type="molecule type" value="Transcribed_RNA"/>
</dbReference>
<reference evidence="1" key="1">
    <citation type="journal article" date="2013" name="BMC Genomics">
        <title>Unscrambling butterfly oogenesis.</title>
        <authorList>
            <person name="Carter J.M."/>
            <person name="Baker S.C."/>
            <person name="Pink R."/>
            <person name="Carter D.R."/>
            <person name="Collins A."/>
            <person name="Tomlin J."/>
            <person name="Gibbs M."/>
            <person name="Breuker C.J."/>
        </authorList>
    </citation>
    <scope>NUCLEOTIDE SEQUENCE</scope>
    <source>
        <tissue evidence="1">Ovary</tissue>
    </source>
</reference>
<dbReference type="AlphaFoldDB" id="S4PBH5"/>
<evidence type="ECO:0000313" key="1">
    <source>
        <dbReference type="EMBL" id="JAA84280.1"/>
    </source>
</evidence>